<dbReference type="Gene3D" id="3.10.200.10">
    <property type="entry name" value="Alpha carbonic anhydrase"/>
    <property type="match status" value="1"/>
</dbReference>
<evidence type="ECO:0000313" key="11">
    <source>
        <dbReference type="Proteomes" id="UP000030746"/>
    </source>
</evidence>
<reference evidence="10 11" key="1">
    <citation type="journal article" date="2013" name="Nature">
        <title>Insights into bilaterian evolution from three spiralian genomes.</title>
        <authorList>
            <person name="Simakov O."/>
            <person name="Marletaz F."/>
            <person name="Cho S.J."/>
            <person name="Edsinger-Gonzales E."/>
            <person name="Havlak P."/>
            <person name="Hellsten U."/>
            <person name="Kuo D.H."/>
            <person name="Larsson T."/>
            <person name="Lv J."/>
            <person name="Arendt D."/>
            <person name="Savage R."/>
            <person name="Osoegawa K."/>
            <person name="de Jong P."/>
            <person name="Grimwood J."/>
            <person name="Chapman J.A."/>
            <person name="Shapiro H."/>
            <person name="Aerts A."/>
            <person name="Otillar R.P."/>
            <person name="Terry A.Y."/>
            <person name="Boore J.L."/>
            <person name="Grigoriev I.V."/>
            <person name="Lindberg D.R."/>
            <person name="Seaver E.C."/>
            <person name="Weisblat D.A."/>
            <person name="Putnam N.H."/>
            <person name="Rokhsar D.S."/>
        </authorList>
    </citation>
    <scope>NUCLEOTIDE SEQUENCE [LARGE SCALE GENOMIC DNA]</scope>
</reference>
<dbReference type="SUPFAM" id="SSF51069">
    <property type="entry name" value="Carbonic anhydrase"/>
    <property type="match status" value="1"/>
</dbReference>
<evidence type="ECO:0000256" key="2">
    <source>
        <dbReference type="ARBA" id="ARBA00010718"/>
    </source>
</evidence>
<comment type="cofactor">
    <cofactor evidence="8">
        <name>Zn(2+)</name>
        <dbReference type="ChEBI" id="CHEBI:29105"/>
    </cofactor>
</comment>
<evidence type="ECO:0000256" key="4">
    <source>
        <dbReference type="ARBA" id="ARBA00022723"/>
    </source>
</evidence>
<comment type="catalytic activity">
    <reaction evidence="7 8">
        <text>hydrogencarbonate + H(+) = CO2 + H2O</text>
        <dbReference type="Rhea" id="RHEA:10748"/>
        <dbReference type="ChEBI" id="CHEBI:15377"/>
        <dbReference type="ChEBI" id="CHEBI:15378"/>
        <dbReference type="ChEBI" id="CHEBI:16526"/>
        <dbReference type="ChEBI" id="CHEBI:17544"/>
        <dbReference type="EC" id="4.2.1.1"/>
    </reaction>
</comment>
<keyword evidence="5 8" id="KW-0862">Zinc</keyword>
<comment type="function">
    <text evidence="1 8">Reversible hydration of carbon dioxide.</text>
</comment>
<dbReference type="SMART" id="SM01057">
    <property type="entry name" value="Carb_anhydrase"/>
    <property type="match status" value="1"/>
</dbReference>
<dbReference type="InterPro" id="IPR023561">
    <property type="entry name" value="Carbonic_anhydrase_a-class"/>
</dbReference>
<feature type="non-terminal residue" evidence="10">
    <location>
        <position position="250"/>
    </location>
</feature>
<keyword evidence="4 8" id="KW-0479">Metal-binding</keyword>
<dbReference type="GeneID" id="20252628"/>
<organism evidence="10 11">
    <name type="scientific">Lottia gigantea</name>
    <name type="common">Giant owl limpet</name>
    <dbReference type="NCBI Taxonomy" id="225164"/>
    <lineage>
        <taxon>Eukaryota</taxon>
        <taxon>Metazoa</taxon>
        <taxon>Spiralia</taxon>
        <taxon>Lophotrochozoa</taxon>
        <taxon>Mollusca</taxon>
        <taxon>Gastropoda</taxon>
        <taxon>Patellogastropoda</taxon>
        <taxon>Lottioidea</taxon>
        <taxon>Lottiidae</taxon>
        <taxon>Lottia</taxon>
    </lineage>
</organism>
<dbReference type="PROSITE" id="PS00162">
    <property type="entry name" value="ALPHA_CA_1"/>
    <property type="match status" value="1"/>
</dbReference>
<keyword evidence="6 8" id="KW-0456">Lyase</keyword>
<accession>V3ZJX8</accession>
<dbReference type="Proteomes" id="UP000030746">
    <property type="component" value="Unassembled WGS sequence"/>
</dbReference>
<dbReference type="PANTHER" id="PTHR18952">
    <property type="entry name" value="CARBONIC ANHYDRASE"/>
    <property type="match status" value="1"/>
</dbReference>
<dbReference type="EMBL" id="KB202237">
    <property type="protein sequence ID" value="ESO91598.1"/>
    <property type="molecule type" value="Genomic_DNA"/>
</dbReference>
<dbReference type="PANTHER" id="PTHR18952:SF265">
    <property type="entry name" value="CARBONIC ANHYDRASE"/>
    <property type="match status" value="1"/>
</dbReference>
<dbReference type="STRING" id="225164.V3ZJX8"/>
<dbReference type="CTD" id="20252628"/>
<dbReference type="GO" id="GO:0004089">
    <property type="term" value="F:carbonate dehydratase activity"/>
    <property type="evidence" value="ECO:0007669"/>
    <property type="project" value="UniProtKB-UniRule"/>
</dbReference>
<dbReference type="OrthoDB" id="429145at2759"/>
<feature type="domain" description="Alpha-carbonic anhydrase" evidence="9">
    <location>
        <begin position="1"/>
        <end position="249"/>
    </location>
</feature>
<evidence type="ECO:0000256" key="6">
    <source>
        <dbReference type="ARBA" id="ARBA00023239"/>
    </source>
</evidence>
<evidence type="ECO:0000256" key="1">
    <source>
        <dbReference type="ARBA" id="ARBA00002904"/>
    </source>
</evidence>
<protein>
    <recommendedName>
        <fullName evidence="3 8">Carbonic anhydrase</fullName>
        <ecNumber evidence="3 8">4.2.1.1</ecNumber>
    </recommendedName>
</protein>
<dbReference type="Pfam" id="PF00194">
    <property type="entry name" value="Carb_anhydrase"/>
    <property type="match status" value="1"/>
</dbReference>
<sequence>WPGKYSYCSGNRQSPVDIDDRNIIYTPNLKQFSFTGFNGFNTAFTVKNNGHTASIRVSGNMSVSGGGFGDVYNTAEIHFHWGSNDRDGSEHAINGRKYPLEMHIVNYATKYGDLKNAMQYRDGLGVLGVLFDIGVSTFEQNFESFSSAKYGFKEDIVFVSGTSAPLPTINVRQLLPVNAGNYFRYYGSLTTPPCYQSVLWTIFEQRQTISPNQVRDHFWSPNAVIFGEALIDNFRPLQPMFGRIINTNIK</sequence>
<feature type="non-terminal residue" evidence="10">
    <location>
        <position position="1"/>
    </location>
</feature>
<dbReference type="InterPro" id="IPR036398">
    <property type="entry name" value="CA_dom_sf"/>
</dbReference>
<dbReference type="CDD" id="cd00326">
    <property type="entry name" value="alpha_CA"/>
    <property type="match status" value="1"/>
</dbReference>
<keyword evidence="11" id="KW-1185">Reference proteome</keyword>
<evidence type="ECO:0000256" key="3">
    <source>
        <dbReference type="ARBA" id="ARBA00012925"/>
    </source>
</evidence>
<dbReference type="InterPro" id="IPR018338">
    <property type="entry name" value="Carbonic_anhydrase_a-class_CS"/>
</dbReference>
<gene>
    <name evidence="10" type="ORF">LOTGIDRAFT_84742</name>
</gene>
<evidence type="ECO:0000313" key="10">
    <source>
        <dbReference type="EMBL" id="ESO91598.1"/>
    </source>
</evidence>
<evidence type="ECO:0000256" key="8">
    <source>
        <dbReference type="RuleBase" id="RU367011"/>
    </source>
</evidence>
<dbReference type="AlphaFoldDB" id="V3ZJX8"/>
<dbReference type="PROSITE" id="PS51144">
    <property type="entry name" value="ALPHA_CA_2"/>
    <property type="match status" value="1"/>
</dbReference>
<dbReference type="GO" id="GO:0005886">
    <property type="term" value="C:plasma membrane"/>
    <property type="evidence" value="ECO:0007669"/>
    <property type="project" value="TreeGrafter"/>
</dbReference>
<proteinExistence type="inferred from homology"/>
<evidence type="ECO:0000259" key="9">
    <source>
        <dbReference type="PROSITE" id="PS51144"/>
    </source>
</evidence>
<dbReference type="InterPro" id="IPR001148">
    <property type="entry name" value="CA_dom"/>
</dbReference>
<dbReference type="GO" id="GO:0008270">
    <property type="term" value="F:zinc ion binding"/>
    <property type="evidence" value="ECO:0007669"/>
    <property type="project" value="UniProtKB-UniRule"/>
</dbReference>
<evidence type="ECO:0000256" key="5">
    <source>
        <dbReference type="ARBA" id="ARBA00022833"/>
    </source>
</evidence>
<dbReference type="OMA" id="LHPDMHI"/>
<dbReference type="RefSeq" id="XP_009057610.1">
    <property type="nucleotide sequence ID" value="XM_009059362.1"/>
</dbReference>
<dbReference type="KEGG" id="lgi:LOTGIDRAFT_84742"/>
<comment type="similarity">
    <text evidence="2 8">Belongs to the alpha-carbonic anhydrase family.</text>
</comment>
<dbReference type="HOGENOM" id="CLU_039326_2_0_1"/>
<evidence type="ECO:0000256" key="7">
    <source>
        <dbReference type="ARBA" id="ARBA00048348"/>
    </source>
</evidence>
<dbReference type="EC" id="4.2.1.1" evidence="3 8"/>
<name>V3ZJX8_LOTGI</name>